<gene>
    <name evidence="1" type="ORF">L484_012001</name>
</gene>
<dbReference type="SUPFAM" id="SSF110004">
    <property type="entry name" value="Glycolipid transfer protein, GLTP"/>
    <property type="match status" value="1"/>
</dbReference>
<reference evidence="2" key="1">
    <citation type="submission" date="2013-01" db="EMBL/GenBank/DDBJ databases">
        <title>Draft Genome Sequence of a Mulberry Tree, Morus notabilis C.K. Schneid.</title>
        <authorList>
            <person name="He N."/>
            <person name="Zhao S."/>
        </authorList>
    </citation>
    <scope>NUCLEOTIDE SEQUENCE</scope>
</reference>
<keyword evidence="2" id="KW-1185">Reference proteome</keyword>
<evidence type="ECO:0000313" key="1">
    <source>
        <dbReference type="EMBL" id="EXB90907.1"/>
    </source>
</evidence>
<dbReference type="Gene3D" id="1.10.3520.10">
    <property type="entry name" value="Glycolipid transfer protein"/>
    <property type="match status" value="1"/>
</dbReference>
<dbReference type="eggNOG" id="KOG4189">
    <property type="taxonomic scope" value="Eukaryota"/>
</dbReference>
<protein>
    <submittedName>
        <fullName evidence="1">Uncharacterized protein</fullName>
    </submittedName>
</protein>
<dbReference type="AlphaFoldDB" id="W9RQ02"/>
<dbReference type="STRING" id="981085.W9RQ02"/>
<dbReference type="EMBL" id="KE345040">
    <property type="protein sequence ID" value="EXB90907.1"/>
    <property type="molecule type" value="Genomic_DNA"/>
</dbReference>
<name>W9RQ02_9ROSA</name>
<sequence length="108" mass="12149">MEGCVAEKRFNFNDATASTPLSAIAEAFEEVEKLINLQKINGAQQFQLRLDTLCEACSPISILFRCLGLAFKFAELEYVSKIKESVNGGKEIDAHDEEYDTYKMSSVW</sequence>
<dbReference type="InterPro" id="IPR036497">
    <property type="entry name" value="GLTP_sf"/>
</dbReference>
<proteinExistence type="predicted"/>
<accession>W9RQ02</accession>
<organism evidence="1 2">
    <name type="scientific">Morus notabilis</name>
    <dbReference type="NCBI Taxonomy" id="981085"/>
    <lineage>
        <taxon>Eukaryota</taxon>
        <taxon>Viridiplantae</taxon>
        <taxon>Streptophyta</taxon>
        <taxon>Embryophyta</taxon>
        <taxon>Tracheophyta</taxon>
        <taxon>Spermatophyta</taxon>
        <taxon>Magnoliopsida</taxon>
        <taxon>eudicotyledons</taxon>
        <taxon>Gunneridae</taxon>
        <taxon>Pentapetalae</taxon>
        <taxon>rosids</taxon>
        <taxon>fabids</taxon>
        <taxon>Rosales</taxon>
        <taxon>Moraceae</taxon>
        <taxon>Moreae</taxon>
        <taxon>Morus</taxon>
    </lineage>
</organism>
<evidence type="ECO:0000313" key="2">
    <source>
        <dbReference type="Proteomes" id="UP000030645"/>
    </source>
</evidence>
<dbReference type="Proteomes" id="UP000030645">
    <property type="component" value="Unassembled WGS sequence"/>
</dbReference>